<sequence length="548" mass="61673">MAGGTNPDARKKVNKALASAGSAAVGAMVDAARSARKKRRELKEERDKGRAENEAKAKEKAKKKGQLWVDKINETHATGRLCPWVSTFHPKKLPCQLEGTFYHGSFNAGVKMVFSDGTAWMVRFARVGMVSDDYADEKVAMEVTTLRLLRDKTTIPVPKVQAWGSAASNSLGLGPFIIMDFIDGVSLDDIFHHPIAENRSRLVKEDVSDSDIEVIYRQIANFLLQIFQLDFDQIGSLPSPEDGPQGSTPARPLTFKAHTILQDGGVDTFGDRTKGFETATDYFQYVTSQDWEQLVHQPNSIDGPYNAKNKYVAFQALKSLAVDLVNAQYDRHKFKLICDDFGLGNFIVRSREDLTVVGVVDLEWSYIGPAQLLATAPWWLLGDRPGNEEWDCDADDEPPCEVATRYFRYLDIFIRVLEEEEAILPGHEAKGFSSLVKWSQSSGAMWLHMLLTTSFHDIHTFPFTHLLRHLGASEWEKRKNQFENEEELEEFAARKMDELNEYDNVLEKLEKDKELVDSGEMTKEEFLARATTGSYSLNVVSRGPITGE</sequence>
<dbReference type="PANTHER" id="PTHR21310">
    <property type="entry name" value="AMINOGLYCOSIDE PHOSPHOTRANSFERASE-RELATED-RELATED"/>
    <property type="match status" value="1"/>
</dbReference>
<dbReference type="InterPro" id="IPR051678">
    <property type="entry name" value="AGP_Transferase"/>
</dbReference>
<dbReference type="AlphaFoldDB" id="V5HRK2"/>
<accession>V5HRK2</accession>
<gene>
    <name evidence="2" type="ORF">PVAR5_0561</name>
</gene>
<dbReference type="eggNOG" id="ENOG502SI0S">
    <property type="taxonomic scope" value="Eukaryota"/>
</dbReference>
<dbReference type="SUPFAM" id="SSF56112">
    <property type="entry name" value="Protein kinase-like (PK-like)"/>
    <property type="match status" value="1"/>
</dbReference>
<dbReference type="HOGENOM" id="CLU_028906_3_1_1"/>
<feature type="region of interest" description="Disordered" evidence="1">
    <location>
        <begin position="31"/>
        <end position="62"/>
    </location>
</feature>
<dbReference type="EMBL" id="BAUL01000013">
    <property type="protein sequence ID" value="GAD91975.1"/>
    <property type="molecule type" value="Genomic_DNA"/>
</dbReference>
<keyword evidence="3" id="KW-1185">Reference proteome</keyword>
<dbReference type="InParanoid" id="V5HRK2"/>
<evidence type="ECO:0008006" key="4">
    <source>
        <dbReference type="Google" id="ProtNLM"/>
    </source>
</evidence>
<comment type="caution">
    <text evidence="2">The sequence shown here is derived from an EMBL/GenBank/DDBJ whole genome shotgun (WGS) entry which is preliminary data.</text>
</comment>
<dbReference type="InterPro" id="IPR011009">
    <property type="entry name" value="Kinase-like_dom_sf"/>
</dbReference>
<evidence type="ECO:0000256" key="1">
    <source>
        <dbReference type="SAM" id="MobiDB-lite"/>
    </source>
</evidence>
<evidence type="ECO:0000313" key="3">
    <source>
        <dbReference type="Proteomes" id="UP000018001"/>
    </source>
</evidence>
<proteinExistence type="predicted"/>
<dbReference type="PANTHER" id="PTHR21310:SF37">
    <property type="entry name" value="AMINOGLYCOSIDE PHOSPHOTRANSFERASE DOMAIN-CONTAINING PROTEIN"/>
    <property type="match status" value="1"/>
</dbReference>
<organism evidence="2 3">
    <name type="scientific">Byssochlamys spectabilis (strain No. 5 / NBRC 109023)</name>
    <name type="common">Paecilomyces variotii</name>
    <dbReference type="NCBI Taxonomy" id="1356009"/>
    <lineage>
        <taxon>Eukaryota</taxon>
        <taxon>Fungi</taxon>
        <taxon>Dikarya</taxon>
        <taxon>Ascomycota</taxon>
        <taxon>Pezizomycotina</taxon>
        <taxon>Eurotiomycetes</taxon>
        <taxon>Eurotiomycetidae</taxon>
        <taxon>Eurotiales</taxon>
        <taxon>Thermoascaceae</taxon>
        <taxon>Paecilomyces</taxon>
    </lineage>
</organism>
<feature type="compositionally biased region" description="Basic and acidic residues" evidence="1">
    <location>
        <begin position="41"/>
        <end position="58"/>
    </location>
</feature>
<protein>
    <recommendedName>
        <fullName evidence="4">Phosphotransferase enzyme family protein</fullName>
    </recommendedName>
</protein>
<dbReference type="Proteomes" id="UP000018001">
    <property type="component" value="Unassembled WGS sequence"/>
</dbReference>
<dbReference type="OrthoDB" id="5412996at2759"/>
<name>V5HRK2_BYSSN</name>
<evidence type="ECO:0000313" key="2">
    <source>
        <dbReference type="EMBL" id="GAD91975.1"/>
    </source>
</evidence>
<reference evidence="3" key="1">
    <citation type="journal article" date="2014" name="Genome Announc.">
        <title>Draft genome sequence of the formaldehyde-resistant fungus Byssochlamys spectabilis No. 5 (anamorph Paecilomyces variotii No. 5) (NBRC109023).</title>
        <authorList>
            <person name="Oka T."/>
            <person name="Ekino K."/>
            <person name="Fukuda K."/>
            <person name="Nomura Y."/>
        </authorList>
    </citation>
    <scope>NUCLEOTIDE SEQUENCE [LARGE SCALE GENOMIC DNA]</scope>
    <source>
        <strain evidence="3">No. 5 / NBRC 109023</strain>
    </source>
</reference>